<dbReference type="Proteomes" id="UP000320710">
    <property type="component" value="Unassembled WGS sequence"/>
</dbReference>
<name>A0AA46Q7F0_SERMA</name>
<dbReference type="AlphaFoldDB" id="A0AA46Q7F0"/>
<accession>A0AA46Q7F0</accession>
<dbReference type="EMBL" id="VFMJ01000001">
    <property type="protein sequence ID" value="TQI82795.1"/>
    <property type="molecule type" value="Genomic_DNA"/>
</dbReference>
<comment type="caution">
    <text evidence="2">The sequence shown here is derived from an EMBL/GenBank/DDBJ whole genome shotgun (WGS) entry which is preliminary data.</text>
</comment>
<evidence type="ECO:0000259" key="1">
    <source>
        <dbReference type="PROSITE" id="PS50995"/>
    </source>
</evidence>
<proteinExistence type="predicted"/>
<dbReference type="SMART" id="SM00347">
    <property type="entry name" value="HTH_MARR"/>
    <property type="match status" value="1"/>
</dbReference>
<feature type="domain" description="HTH marR-type" evidence="1">
    <location>
        <begin position="1"/>
        <end position="146"/>
    </location>
</feature>
<reference evidence="2 3" key="1">
    <citation type="submission" date="2019-06" db="EMBL/GenBank/DDBJ databases">
        <authorList>
            <person name="Deangelis K."/>
            <person name="Huntemann M."/>
            <person name="Clum A."/>
            <person name="Pillay M."/>
            <person name="Palaniappan K."/>
            <person name="Varghese N."/>
            <person name="Mikhailova N."/>
            <person name="Stamatis D."/>
            <person name="Reddy T."/>
            <person name="Daum C."/>
            <person name="Shapiro N."/>
            <person name="Ivanova N."/>
            <person name="Kyrpides N."/>
            <person name="Woyke T."/>
        </authorList>
    </citation>
    <scope>NUCLEOTIDE SEQUENCE [LARGE SCALE GENOMIC DNA]</scope>
    <source>
        <strain evidence="2 3">106R</strain>
    </source>
</reference>
<dbReference type="SUPFAM" id="SSF46785">
    <property type="entry name" value="Winged helix' DNA-binding domain"/>
    <property type="match status" value="1"/>
</dbReference>
<gene>
    <name evidence="2" type="ORF">FHU12_0241</name>
</gene>
<organism evidence="2 3">
    <name type="scientific">Serratia marcescens</name>
    <dbReference type="NCBI Taxonomy" id="615"/>
    <lineage>
        <taxon>Bacteria</taxon>
        <taxon>Pseudomonadati</taxon>
        <taxon>Pseudomonadota</taxon>
        <taxon>Gammaproteobacteria</taxon>
        <taxon>Enterobacterales</taxon>
        <taxon>Yersiniaceae</taxon>
        <taxon>Serratia</taxon>
    </lineage>
</organism>
<protein>
    <submittedName>
        <fullName evidence="2">MarR family transcriptional regulator</fullName>
    </submittedName>
</protein>
<evidence type="ECO:0000313" key="2">
    <source>
        <dbReference type="EMBL" id="TQI82795.1"/>
    </source>
</evidence>
<dbReference type="InterPro" id="IPR000835">
    <property type="entry name" value="HTH_MarR-typ"/>
</dbReference>
<dbReference type="RefSeq" id="WP_141960075.1">
    <property type="nucleotide sequence ID" value="NZ_CP041123.1"/>
</dbReference>
<dbReference type="InterPro" id="IPR036388">
    <property type="entry name" value="WH-like_DNA-bd_sf"/>
</dbReference>
<dbReference type="GO" id="GO:0003700">
    <property type="term" value="F:DNA-binding transcription factor activity"/>
    <property type="evidence" value="ECO:0007669"/>
    <property type="project" value="InterPro"/>
</dbReference>
<sequence length="146" mass="17089">MMTEDDARPTFSHRSPMESPGFRFWQTFLQWQRQIDIALAPYHLTQQSFSILAVIGWLSKQNYQATQDGTVRQKMIVEKSGVQKMQISLLLRKLEQGQLITVQPFLLDRRERLITLTPHGLRTLKEAVPLVEKEDKRFLAKVHIED</sequence>
<reference evidence="2 3" key="2">
    <citation type="submission" date="2019-07" db="EMBL/GenBank/DDBJ databases">
        <title>Investigation of anaerobic lignin degradation for improved lignocellulosic biofuels.</title>
        <authorList>
            <person name="Deangelis K.PhD."/>
        </authorList>
    </citation>
    <scope>NUCLEOTIDE SEQUENCE [LARGE SCALE GENOMIC DNA]</scope>
    <source>
        <strain evidence="2 3">106R</strain>
    </source>
</reference>
<dbReference type="InterPro" id="IPR036390">
    <property type="entry name" value="WH_DNA-bd_sf"/>
</dbReference>
<evidence type="ECO:0000313" key="3">
    <source>
        <dbReference type="Proteomes" id="UP000320710"/>
    </source>
</evidence>
<dbReference type="PROSITE" id="PS50995">
    <property type="entry name" value="HTH_MARR_2"/>
    <property type="match status" value="1"/>
</dbReference>
<dbReference type="Gene3D" id="1.10.10.10">
    <property type="entry name" value="Winged helix-like DNA-binding domain superfamily/Winged helix DNA-binding domain"/>
    <property type="match status" value="1"/>
</dbReference>